<dbReference type="OrthoDB" id="8067857at2759"/>
<evidence type="ECO:0000313" key="2">
    <source>
        <dbReference type="Proteomes" id="UP001152795"/>
    </source>
</evidence>
<reference evidence="1" key="1">
    <citation type="submission" date="2020-04" db="EMBL/GenBank/DDBJ databases">
        <authorList>
            <person name="Alioto T."/>
            <person name="Alioto T."/>
            <person name="Gomez Garrido J."/>
        </authorList>
    </citation>
    <scope>NUCLEOTIDE SEQUENCE</scope>
    <source>
        <strain evidence="1">A484AB</strain>
    </source>
</reference>
<accession>A0A7D9KMY5</accession>
<proteinExistence type="predicted"/>
<comment type="caution">
    <text evidence="1">The sequence shown here is derived from an EMBL/GenBank/DDBJ whole genome shotgun (WGS) entry which is preliminary data.</text>
</comment>
<organism evidence="1 2">
    <name type="scientific">Paramuricea clavata</name>
    <name type="common">Red gorgonian</name>
    <name type="synonym">Violescent sea-whip</name>
    <dbReference type="NCBI Taxonomy" id="317549"/>
    <lineage>
        <taxon>Eukaryota</taxon>
        <taxon>Metazoa</taxon>
        <taxon>Cnidaria</taxon>
        <taxon>Anthozoa</taxon>
        <taxon>Octocorallia</taxon>
        <taxon>Malacalcyonacea</taxon>
        <taxon>Plexauridae</taxon>
        <taxon>Paramuricea</taxon>
    </lineage>
</organism>
<name>A0A7D9KMY5_PARCT</name>
<keyword evidence="2" id="KW-1185">Reference proteome</keyword>
<dbReference type="PANTHER" id="PTHR38681">
    <property type="entry name" value="RETROVIRUS-RELATED POL POLYPROTEIN FROM TRANSPOSON 412-LIKE PROTEIN-RELATED"/>
    <property type="match status" value="1"/>
</dbReference>
<protein>
    <submittedName>
        <fullName evidence="1">Uncharacterized protein</fullName>
    </submittedName>
</protein>
<dbReference type="Proteomes" id="UP001152795">
    <property type="component" value="Unassembled WGS sequence"/>
</dbReference>
<gene>
    <name evidence="1" type="ORF">PACLA_8A084403</name>
</gene>
<evidence type="ECO:0000313" key="1">
    <source>
        <dbReference type="EMBL" id="CAB4046147.1"/>
    </source>
</evidence>
<dbReference type="AlphaFoldDB" id="A0A7D9KMY5"/>
<dbReference type="EMBL" id="CACRXK020046378">
    <property type="protein sequence ID" value="CAB4046147.1"/>
    <property type="molecule type" value="Genomic_DNA"/>
</dbReference>
<sequence>MTFPGEIFRSSSEAPLDSFVSSLKETMKHQIPTEVRWHQAKDPAVFVPPKLRECSHVFVRSDRVQPGLKSKYSGPFKVISRTDKVFLLDTDGKEDSFTIDRLKPANLKRETETV</sequence>
<dbReference type="PANTHER" id="PTHR38681:SF1">
    <property type="entry name" value="RETROVIRUS-RELATED POL POLYPROTEIN FROM TRANSPOSON 412-LIKE PROTEIN"/>
    <property type="match status" value="1"/>
</dbReference>